<sequence length="351" mass="36642">MTLSFKGWSSMQHPSAVLRRRLGRAGPFVAAALVTVVLVVTTLTSAEPPGAASARELLNGRQLRIMAPASPGGGWDQTAREMQTALRDLVGRTEVYNVGGAGGTVGLSQYTRLAGQPTELMVMGLVMVGAIESNDSPVTLTATTPLARLTTDYEVIVVAKDSPVATMEDLAAQMRRDLGSVSIAGGSAGGVETILAGLVARAVGGDPAKTNYIAHSGGGEALSTVLSGRATAAVSGVSELAPQIRAGNIRALAVSSPQRLPALPDVPTLRESGVDVELENWRAVVAPAGISEQERRTLQDLVVQMTRSQAWAETLQRRGWLDATLAGPEFDAFVAAEQRRIAQVLNEMGIG</sequence>
<organism evidence="2 3">
    <name type="scientific">Spirilliplanes yamanashiensis</name>
    <dbReference type="NCBI Taxonomy" id="42233"/>
    <lineage>
        <taxon>Bacteria</taxon>
        <taxon>Bacillati</taxon>
        <taxon>Actinomycetota</taxon>
        <taxon>Actinomycetes</taxon>
        <taxon>Micromonosporales</taxon>
        <taxon>Micromonosporaceae</taxon>
        <taxon>Spirilliplanes</taxon>
    </lineage>
</organism>
<name>A0A8J3Y4T8_9ACTN</name>
<accession>A0A8J3Y4T8</accession>
<reference evidence="2" key="1">
    <citation type="submission" date="2021-01" db="EMBL/GenBank/DDBJ databases">
        <title>Whole genome shotgun sequence of Spirilliplanes yamanashiensis NBRC 15828.</title>
        <authorList>
            <person name="Komaki H."/>
            <person name="Tamura T."/>
        </authorList>
    </citation>
    <scope>NUCLEOTIDE SEQUENCE</scope>
    <source>
        <strain evidence="2">NBRC 15828</strain>
    </source>
</reference>
<dbReference type="PIRSF" id="PIRSF017082">
    <property type="entry name" value="YflP"/>
    <property type="match status" value="1"/>
</dbReference>
<comment type="caution">
    <text evidence="2">The sequence shown here is derived from an EMBL/GenBank/DDBJ whole genome shotgun (WGS) entry which is preliminary data.</text>
</comment>
<dbReference type="Pfam" id="PF03401">
    <property type="entry name" value="TctC"/>
    <property type="match status" value="1"/>
</dbReference>
<dbReference type="CDD" id="cd07012">
    <property type="entry name" value="PBP2_Bug_TTT"/>
    <property type="match status" value="1"/>
</dbReference>
<dbReference type="AlphaFoldDB" id="A0A8J3Y4T8"/>
<dbReference type="SUPFAM" id="SSF53850">
    <property type="entry name" value="Periplasmic binding protein-like II"/>
    <property type="match status" value="1"/>
</dbReference>
<dbReference type="PANTHER" id="PTHR42928">
    <property type="entry name" value="TRICARBOXYLATE-BINDING PROTEIN"/>
    <property type="match status" value="1"/>
</dbReference>
<evidence type="ECO:0000313" key="2">
    <source>
        <dbReference type="EMBL" id="GIJ01771.1"/>
    </source>
</evidence>
<keyword evidence="3" id="KW-1185">Reference proteome</keyword>
<evidence type="ECO:0000256" key="1">
    <source>
        <dbReference type="ARBA" id="ARBA00006987"/>
    </source>
</evidence>
<dbReference type="EMBL" id="BOOY01000006">
    <property type="protein sequence ID" value="GIJ01771.1"/>
    <property type="molecule type" value="Genomic_DNA"/>
</dbReference>
<evidence type="ECO:0000313" key="3">
    <source>
        <dbReference type="Proteomes" id="UP000652013"/>
    </source>
</evidence>
<dbReference type="InterPro" id="IPR005064">
    <property type="entry name" value="BUG"/>
</dbReference>
<dbReference type="PANTHER" id="PTHR42928:SF3">
    <property type="entry name" value="UPF0065 PROTEIN YFLP"/>
    <property type="match status" value="1"/>
</dbReference>
<dbReference type="Gene3D" id="3.40.190.150">
    <property type="entry name" value="Bordetella uptake gene, domain 1"/>
    <property type="match status" value="1"/>
</dbReference>
<dbReference type="Gene3D" id="3.40.190.10">
    <property type="entry name" value="Periplasmic binding protein-like II"/>
    <property type="match status" value="1"/>
</dbReference>
<dbReference type="InterPro" id="IPR042100">
    <property type="entry name" value="Bug_dom1"/>
</dbReference>
<proteinExistence type="inferred from homology"/>
<protein>
    <submittedName>
        <fullName evidence="2">C4-dicarboxylate ABC transporter substrate-binding protein</fullName>
    </submittedName>
</protein>
<gene>
    <name evidence="2" type="ORF">Sya03_11230</name>
</gene>
<comment type="similarity">
    <text evidence="1">Belongs to the UPF0065 (bug) family.</text>
</comment>
<dbReference type="Proteomes" id="UP000652013">
    <property type="component" value="Unassembled WGS sequence"/>
</dbReference>